<proteinExistence type="predicted"/>
<evidence type="ECO:0000313" key="1">
    <source>
        <dbReference type="EMBL" id="UOQ68619.1"/>
    </source>
</evidence>
<dbReference type="Proteomes" id="UP000830401">
    <property type="component" value="Plasmid unnamed1"/>
</dbReference>
<evidence type="ECO:0008006" key="3">
    <source>
        <dbReference type="Google" id="ProtNLM"/>
    </source>
</evidence>
<geneLocation type="plasmid" evidence="1 2">
    <name>unnamed1</name>
</geneLocation>
<dbReference type="RefSeq" id="WP_245126001.1">
    <property type="nucleotide sequence ID" value="NZ_CP095062.1"/>
</dbReference>
<name>A0ABY4GDY3_9BACT</name>
<protein>
    <recommendedName>
        <fullName evidence="3">TonB-dependent receptor</fullName>
    </recommendedName>
</protein>
<gene>
    <name evidence="1" type="ORF">MUN86_24255</name>
</gene>
<evidence type="ECO:0000313" key="2">
    <source>
        <dbReference type="Proteomes" id="UP000830401"/>
    </source>
</evidence>
<keyword evidence="2" id="KW-1185">Reference proteome</keyword>
<organism evidence="1 2">
    <name type="scientific">Hymenobacter volaticus</name>
    <dbReference type="NCBI Taxonomy" id="2932254"/>
    <lineage>
        <taxon>Bacteria</taxon>
        <taxon>Pseudomonadati</taxon>
        <taxon>Bacteroidota</taxon>
        <taxon>Cytophagia</taxon>
        <taxon>Cytophagales</taxon>
        <taxon>Hymenobacteraceae</taxon>
        <taxon>Hymenobacter</taxon>
    </lineage>
</organism>
<reference evidence="1" key="1">
    <citation type="submission" date="2022-04" db="EMBL/GenBank/DDBJ databases">
        <title>Hymenobacter sp. isolated from the air.</title>
        <authorList>
            <person name="Won M."/>
            <person name="Lee C.-M."/>
            <person name="Woen H.-Y."/>
            <person name="Kwon S.-W."/>
        </authorList>
    </citation>
    <scope>NUCLEOTIDE SEQUENCE</scope>
    <source>
        <strain evidence="1">5420S-77</strain>
        <plasmid evidence="1">unnamed1</plasmid>
    </source>
</reference>
<dbReference type="EMBL" id="CP095062">
    <property type="protein sequence ID" value="UOQ68619.1"/>
    <property type="molecule type" value="Genomic_DNA"/>
</dbReference>
<keyword evidence="1" id="KW-0614">Plasmid</keyword>
<accession>A0ABY4GDY3</accession>
<sequence>MQGTDVLNLNRYELESGLTATNKLKTVVDRWTPTNTDTNIPRAGSTIRRSTGIVNDVLEDGSFVRLKTVTLGYTLPKFSKVIKSANVYVTAQNLVTWTDYSGYDPEVNSFGSDNLSLNTDYNAFPSTRTFIAGLRLGF</sequence>